<evidence type="ECO:0000313" key="4">
    <source>
        <dbReference type="EMBL" id="KAJ8961153.1"/>
    </source>
</evidence>
<dbReference type="GO" id="GO:0005085">
    <property type="term" value="F:guanyl-nucleotide exchange factor activity"/>
    <property type="evidence" value="ECO:0007669"/>
    <property type="project" value="UniProtKB-KW"/>
</dbReference>
<organism evidence="4 5">
    <name type="scientific">Aromia moschata</name>
    <dbReference type="NCBI Taxonomy" id="1265417"/>
    <lineage>
        <taxon>Eukaryota</taxon>
        <taxon>Metazoa</taxon>
        <taxon>Ecdysozoa</taxon>
        <taxon>Arthropoda</taxon>
        <taxon>Hexapoda</taxon>
        <taxon>Insecta</taxon>
        <taxon>Pterygota</taxon>
        <taxon>Neoptera</taxon>
        <taxon>Endopterygota</taxon>
        <taxon>Coleoptera</taxon>
        <taxon>Polyphaga</taxon>
        <taxon>Cucujiformia</taxon>
        <taxon>Chrysomeloidea</taxon>
        <taxon>Cerambycidae</taxon>
        <taxon>Cerambycinae</taxon>
        <taxon>Callichromatini</taxon>
        <taxon>Aromia</taxon>
    </lineage>
</organism>
<reference evidence="4" key="1">
    <citation type="journal article" date="2023" name="Insect Mol. Biol.">
        <title>Genome sequencing provides insights into the evolution of gene families encoding plant cell wall-degrading enzymes in longhorned beetles.</title>
        <authorList>
            <person name="Shin N.R."/>
            <person name="Okamura Y."/>
            <person name="Kirsch R."/>
            <person name="Pauchet Y."/>
        </authorList>
    </citation>
    <scope>NUCLEOTIDE SEQUENCE</scope>
    <source>
        <strain evidence="4">AMC_N1</strain>
    </source>
</reference>
<name>A0AAV8ZC59_9CUCU</name>
<evidence type="ECO:0000256" key="2">
    <source>
        <dbReference type="SAM" id="MobiDB-lite"/>
    </source>
</evidence>
<dbReference type="Gene3D" id="2.30.29.30">
    <property type="entry name" value="Pleckstrin-homology domain (PH domain)/Phosphotyrosine-binding domain (PTB)"/>
    <property type="match status" value="1"/>
</dbReference>
<dbReference type="InterPro" id="IPR055251">
    <property type="entry name" value="SOS1_NGEF_PH"/>
</dbReference>
<dbReference type="PANTHER" id="PTHR22826">
    <property type="entry name" value="RHO GUANINE EXCHANGE FACTOR-RELATED"/>
    <property type="match status" value="1"/>
</dbReference>
<gene>
    <name evidence="4" type="ORF">NQ318_008833</name>
</gene>
<dbReference type="SMART" id="SM00233">
    <property type="entry name" value="PH"/>
    <property type="match status" value="1"/>
</dbReference>
<feature type="compositionally biased region" description="Basic residues" evidence="2">
    <location>
        <begin position="20"/>
        <end position="32"/>
    </location>
</feature>
<dbReference type="AlphaFoldDB" id="A0AAV8ZC59"/>
<accession>A0AAV8ZC59</accession>
<evidence type="ECO:0000259" key="3">
    <source>
        <dbReference type="PROSITE" id="PS50003"/>
    </source>
</evidence>
<dbReference type="PANTHER" id="PTHR22826:SF106">
    <property type="entry name" value="TRIO, ISOFORM A"/>
    <property type="match status" value="1"/>
</dbReference>
<dbReference type="GO" id="GO:0019898">
    <property type="term" value="C:extrinsic component of membrane"/>
    <property type="evidence" value="ECO:0007669"/>
    <property type="project" value="TreeGrafter"/>
</dbReference>
<keyword evidence="1" id="KW-0344">Guanine-nucleotide releasing factor</keyword>
<dbReference type="SUPFAM" id="SSF50729">
    <property type="entry name" value="PH domain-like"/>
    <property type="match status" value="1"/>
</dbReference>
<proteinExistence type="predicted"/>
<comment type="caution">
    <text evidence="4">The sequence shown here is derived from an EMBL/GenBank/DDBJ whole genome shotgun (WGS) entry which is preliminary data.</text>
</comment>
<feature type="region of interest" description="Disordered" evidence="2">
    <location>
        <begin position="1"/>
        <end position="32"/>
    </location>
</feature>
<keyword evidence="5" id="KW-1185">Reference proteome</keyword>
<dbReference type="Pfam" id="PF22697">
    <property type="entry name" value="SOS1_NGEF_PH"/>
    <property type="match status" value="1"/>
</dbReference>
<dbReference type="EMBL" id="JAPWTK010000006">
    <property type="protein sequence ID" value="KAJ8961153.1"/>
    <property type="molecule type" value="Genomic_DNA"/>
</dbReference>
<dbReference type="PROSITE" id="PS50003">
    <property type="entry name" value="PH_DOMAIN"/>
    <property type="match status" value="1"/>
</dbReference>
<dbReference type="Proteomes" id="UP001162162">
    <property type="component" value="Unassembled WGS sequence"/>
</dbReference>
<protein>
    <recommendedName>
        <fullName evidence="3">PH domain-containing protein</fullName>
    </recommendedName>
</protein>
<sequence length="208" mass="24173">MDDGESSALPSERRNSFSGRLRKQLRLSKRKPKARSFVSYSDESDLQATEFISAPTNFQRRDICPEALCFDHVSIQECPFDVTGYGRLIMKDTFKLRRPKRKKLTVFLFEQIVIFTKAKKQEDLYYYYSSIKISNLSIAPLGRNATKILLRDFVNSKLSKHDIEYKLEAATAEIQNRWRDALEKCLWQQLVRARAKSGFCPDFGTHLS</sequence>
<evidence type="ECO:0000256" key="1">
    <source>
        <dbReference type="ARBA" id="ARBA00022658"/>
    </source>
</evidence>
<feature type="domain" description="PH" evidence="3">
    <location>
        <begin position="81"/>
        <end position="187"/>
    </location>
</feature>
<dbReference type="GO" id="GO:0005737">
    <property type="term" value="C:cytoplasm"/>
    <property type="evidence" value="ECO:0007669"/>
    <property type="project" value="TreeGrafter"/>
</dbReference>
<evidence type="ECO:0000313" key="5">
    <source>
        <dbReference type="Proteomes" id="UP001162162"/>
    </source>
</evidence>
<dbReference type="InterPro" id="IPR011993">
    <property type="entry name" value="PH-like_dom_sf"/>
</dbReference>
<dbReference type="InterPro" id="IPR051336">
    <property type="entry name" value="RhoGEF_Guanine_NuclExch_SF"/>
</dbReference>
<dbReference type="GO" id="GO:0007411">
    <property type="term" value="P:axon guidance"/>
    <property type="evidence" value="ECO:0007669"/>
    <property type="project" value="TreeGrafter"/>
</dbReference>
<dbReference type="InterPro" id="IPR001849">
    <property type="entry name" value="PH_domain"/>
</dbReference>